<accession>A0A9E7ELQ0</accession>
<dbReference type="AlphaFoldDB" id="A0A9E7ELQ0"/>
<sequence length="101" mass="10781">MVARDVVMRLDESTLASILSSCAAVAAISEGIDAHGCGVKMQSTLAMAESIAFSHLLKQQKQVSLDKRRENYARGTNLSLSLECRDSDAAGNGGRAGLIRW</sequence>
<organism evidence="1 2">
    <name type="scientific">Musa troglodytarum</name>
    <name type="common">fe'i banana</name>
    <dbReference type="NCBI Taxonomy" id="320322"/>
    <lineage>
        <taxon>Eukaryota</taxon>
        <taxon>Viridiplantae</taxon>
        <taxon>Streptophyta</taxon>
        <taxon>Embryophyta</taxon>
        <taxon>Tracheophyta</taxon>
        <taxon>Spermatophyta</taxon>
        <taxon>Magnoliopsida</taxon>
        <taxon>Liliopsida</taxon>
        <taxon>Zingiberales</taxon>
        <taxon>Musaceae</taxon>
        <taxon>Musa</taxon>
    </lineage>
</organism>
<reference evidence="1" key="1">
    <citation type="submission" date="2022-05" db="EMBL/GenBank/DDBJ databases">
        <title>The Musa troglodytarum L. genome provides insights into the mechanism of non-climacteric behaviour and enrichment of carotenoids.</title>
        <authorList>
            <person name="Wang J."/>
        </authorList>
    </citation>
    <scope>NUCLEOTIDE SEQUENCE</scope>
    <source>
        <tissue evidence="1">Leaf</tissue>
    </source>
</reference>
<keyword evidence="2" id="KW-1185">Reference proteome</keyword>
<gene>
    <name evidence="1" type="ORF">MUK42_01787</name>
</gene>
<dbReference type="Proteomes" id="UP001055439">
    <property type="component" value="Chromosome 10"/>
</dbReference>
<proteinExistence type="predicted"/>
<dbReference type="EMBL" id="CP097503">
    <property type="protein sequence ID" value="URD79026.1"/>
    <property type="molecule type" value="Genomic_DNA"/>
</dbReference>
<protein>
    <submittedName>
        <fullName evidence="1">Uncharacterized protein</fullName>
    </submittedName>
</protein>
<name>A0A9E7ELQ0_9LILI</name>
<evidence type="ECO:0000313" key="1">
    <source>
        <dbReference type="EMBL" id="URD79026.1"/>
    </source>
</evidence>
<evidence type="ECO:0000313" key="2">
    <source>
        <dbReference type="Proteomes" id="UP001055439"/>
    </source>
</evidence>